<protein>
    <submittedName>
        <fullName evidence="1">Uncharacterized protein</fullName>
    </submittedName>
</protein>
<organism evidence="1 2">
    <name type="scientific">Candidatus Sulfotelmatobacter kueseliae</name>
    <dbReference type="NCBI Taxonomy" id="2042962"/>
    <lineage>
        <taxon>Bacteria</taxon>
        <taxon>Pseudomonadati</taxon>
        <taxon>Acidobacteriota</taxon>
        <taxon>Terriglobia</taxon>
        <taxon>Terriglobales</taxon>
        <taxon>Candidatus Korobacteraceae</taxon>
        <taxon>Candidatus Sulfotelmatobacter</taxon>
    </lineage>
</organism>
<proteinExistence type="predicted"/>
<dbReference type="EMBL" id="OMOD01000022">
    <property type="protein sequence ID" value="SPF33449.1"/>
    <property type="molecule type" value="Genomic_DNA"/>
</dbReference>
<sequence>MARHNLCSNVQAVSCLFSPNTCCNSNALAPFFCKARKLPKEDFWREVEKELTGRETEPWEIIYFKLYQSQMPVVEKAIETAALMLGTDKSRG</sequence>
<dbReference type="Proteomes" id="UP000238701">
    <property type="component" value="Unassembled WGS sequence"/>
</dbReference>
<gene>
    <name evidence="1" type="ORF">SBA1_1180014</name>
</gene>
<accession>A0A2U3K1H2</accession>
<evidence type="ECO:0000313" key="2">
    <source>
        <dbReference type="Proteomes" id="UP000238701"/>
    </source>
</evidence>
<reference evidence="2" key="1">
    <citation type="submission" date="2018-02" db="EMBL/GenBank/DDBJ databases">
        <authorList>
            <person name="Hausmann B."/>
        </authorList>
    </citation>
    <scope>NUCLEOTIDE SEQUENCE [LARGE SCALE GENOMIC DNA]</scope>
    <source>
        <strain evidence="2">Peat soil MAG SbA1</strain>
    </source>
</reference>
<dbReference type="AlphaFoldDB" id="A0A2U3K1H2"/>
<evidence type="ECO:0000313" key="1">
    <source>
        <dbReference type="EMBL" id="SPF33449.1"/>
    </source>
</evidence>
<name>A0A2U3K1H2_9BACT</name>